<feature type="non-terminal residue" evidence="1">
    <location>
        <position position="210"/>
    </location>
</feature>
<proteinExistence type="predicted"/>
<dbReference type="PANTHER" id="PTHR32166">
    <property type="entry name" value="OSJNBA0013A04.12 PROTEIN"/>
    <property type="match status" value="1"/>
</dbReference>
<keyword evidence="2" id="KW-1185">Reference proteome</keyword>
<reference evidence="1" key="1">
    <citation type="submission" date="2018-05" db="EMBL/GenBank/DDBJ databases">
        <title>Draft genome of Mucuna pruriens seed.</title>
        <authorList>
            <person name="Nnadi N.E."/>
            <person name="Vos R."/>
            <person name="Hasami M.H."/>
            <person name="Devisetty U.K."/>
            <person name="Aguiy J.C."/>
        </authorList>
    </citation>
    <scope>NUCLEOTIDE SEQUENCE [LARGE SCALE GENOMIC DNA]</scope>
    <source>
        <strain evidence="1">JCA_2017</strain>
    </source>
</reference>
<dbReference type="Proteomes" id="UP000257109">
    <property type="component" value="Unassembled WGS sequence"/>
</dbReference>
<dbReference type="EMBL" id="QJKJ01011808">
    <property type="protein sequence ID" value="RDX70177.1"/>
    <property type="molecule type" value="Genomic_DNA"/>
</dbReference>
<feature type="non-terminal residue" evidence="1">
    <location>
        <position position="1"/>
    </location>
</feature>
<dbReference type="STRING" id="157652.A0A371EVV1"/>
<accession>A0A371EVV1</accession>
<sequence>MEGVQEEYEVEEIVRHKVEKTYNIINRIGNYGPHLKSPSYHELRIPFLKKELQYTKDMSKGHKDEQEKYGCSIIHKNEIILDFMCCSLSRLMLENIGKIAKVKKVIQRGIKLVGYIYNHSMALNTMRKFTNKSELVRYGVTRFATTFLTLQRLHKQKVNFRRMFTSDEWVDFRTAKDPKGKKASDIVLMPSFWNDVVYALKAMGPIVRVL</sequence>
<evidence type="ECO:0000313" key="1">
    <source>
        <dbReference type="EMBL" id="RDX70177.1"/>
    </source>
</evidence>
<dbReference type="AlphaFoldDB" id="A0A371EVV1"/>
<gene>
    <name evidence="1" type="ORF">CR513_50604</name>
</gene>
<name>A0A371EVV1_MUCPR</name>
<dbReference type="InterPro" id="IPR012337">
    <property type="entry name" value="RNaseH-like_sf"/>
</dbReference>
<evidence type="ECO:0000313" key="2">
    <source>
        <dbReference type="Proteomes" id="UP000257109"/>
    </source>
</evidence>
<dbReference type="PANTHER" id="PTHR32166:SF74">
    <property type="entry name" value="OS05G0256350 PROTEIN"/>
    <property type="match status" value="1"/>
</dbReference>
<protein>
    <recommendedName>
        <fullName evidence="3">DUF659 domain-containing protein</fullName>
    </recommendedName>
</protein>
<dbReference type="SUPFAM" id="SSF53098">
    <property type="entry name" value="Ribonuclease H-like"/>
    <property type="match status" value="1"/>
</dbReference>
<dbReference type="OrthoDB" id="2442898at2759"/>
<evidence type="ECO:0008006" key="3">
    <source>
        <dbReference type="Google" id="ProtNLM"/>
    </source>
</evidence>
<organism evidence="1 2">
    <name type="scientific">Mucuna pruriens</name>
    <name type="common">Velvet bean</name>
    <name type="synonym">Dolichos pruriens</name>
    <dbReference type="NCBI Taxonomy" id="157652"/>
    <lineage>
        <taxon>Eukaryota</taxon>
        <taxon>Viridiplantae</taxon>
        <taxon>Streptophyta</taxon>
        <taxon>Embryophyta</taxon>
        <taxon>Tracheophyta</taxon>
        <taxon>Spermatophyta</taxon>
        <taxon>Magnoliopsida</taxon>
        <taxon>eudicotyledons</taxon>
        <taxon>Gunneridae</taxon>
        <taxon>Pentapetalae</taxon>
        <taxon>rosids</taxon>
        <taxon>fabids</taxon>
        <taxon>Fabales</taxon>
        <taxon>Fabaceae</taxon>
        <taxon>Papilionoideae</taxon>
        <taxon>50 kb inversion clade</taxon>
        <taxon>NPAAA clade</taxon>
        <taxon>indigoferoid/millettioid clade</taxon>
        <taxon>Phaseoleae</taxon>
        <taxon>Mucuna</taxon>
    </lineage>
</organism>
<comment type="caution">
    <text evidence="1">The sequence shown here is derived from an EMBL/GenBank/DDBJ whole genome shotgun (WGS) entry which is preliminary data.</text>
</comment>